<dbReference type="RefSeq" id="WP_091279619.1">
    <property type="nucleotide sequence ID" value="NZ_LT629804.1"/>
</dbReference>
<evidence type="ECO:0000313" key="1">
    <source>
        <dbReference type="EMBL" id="SDU78619.1"/>
    </source>
</evidence>
<gene>
    <name evidence="1" type="ORF">SAMN04489737_0548</name>
</gene>
<evidence type="ECO:0000313" key="2">
    <source>
        <dbReference type="Proteomes" id="UP000214355"/>
    </source>
</evidence>
<dbReference type="STRING" id="131112.SAMN04489737_0548"/>
<dbReference type="OrthoDB" id="9795689at2"/>
<proteinExistence type="predicted"/>
<dbReference type="Proteomes" id="UP000214355">
    <property type="component" value="Chromosome I"/>
</dbReference>
<dbReference type="SMART" id="SM01101">
    <property type="entry name" value="CRISPR_assoc"/>
    <property type="match status" value="1"/>
</dbReference>
<dbReference type="GeneID" id="65344293"/>
<dbReference type="Gene3D" id="3.30.70.1200">
    <property type="entry name" value="Crispr-associated protein, domain 1"/>
    <property type="match status" value="1"/>
</dbReference>
<reference evidence="2" key="1">
    <citation type="submission" date="2016-10" db="EMBL/GenBank/DDBJ databases">
        <authorList>
            <person name="Varghese N."/>
            <person name="Submissions S."/>
        </authorList>
    </citation>
    <scope>NUCLEOTIDE SEQUENCE [LARGE SCALE GENOMIC DNA]</scope>
    <source>
        <strain evidence="2">DSM 10002</strain>
    </source>
</reference>
<dbReference type="SUPFAM" id="SSF117987">
    <property type="entry name" value="CRISPR-associated protein"/>
    <property type="match status" value="2"/>
</dbReference>
<dbReference type="AlphaFoldDB" id="A0A1H2LCG6"/>
<accession>A0A1H2LCG6</accession>
<dbReference type="Gene3D" id="3.30.70.1210">
    <property type="entry name" value="Crispr-associated protein, domain 2"/>
    <property type="match status" value="1"/>
</dbReference>
<dbReference type="EMBL" id="LT629804">
    <property type="protein sequence ID" value="SDU78619.1"/>
    <property type="molecule type" value="Genomic_DNA"/>
</dbReference>
<name>A0A1H2LCG6_9ACTO</name>
<dbReference type="Pfam" id="PF08798">
    <property type="entry name" value="CRISPR_assoc"/>
    <property type="match status" value="1"/>
</dbReference>
<protein>
    <submittedName>
        <fullName evidence="1">CRISPR system Cascade subunit CasE</fullName>
    </submittedName>
</protein>
<sequence length="232" mass="25485">MVESLYLTKYPIHLALSQKAANKPRHGWDETDPQFRHRAVMALFDTIESDQPRENAAILFRADYLAGQAPFFLVQSKIPPTHAPTGTLTVERKLEVLPTATPVRLRLSVNAIRRKTTTDGTSLTKPKIIAAPIPFDFSPKASEKSQNHETMTPWLRNKLKKALGDVTITNHQRELLGVDRNGKSTGSMIVQVDTVDAIATVVDGTELNSLILHGVGRAKAYGCGLLTVQALA</sequence>
<keyword evidence="2" id="KW-1185">Reference proteome</keyword>
<organism evidence="1 2">
    <name type="scientific">Arcanobacterium phocae</name>
    <dbReference type="NCBI Taxonomy" id="131112"/>
    <lineage>
        <taxon>Bacteria</taxon>
        <taxon>Bacillati</taxon>
        <taxon>Actinomycetota</taxon>
        <taxon>Actinomycetes</taxon>
        <taxon>Actinomycetales</taxon>
        <taxon>Actinomycetaceae</taxon>
        <taxon>Arcanobacterium</taxon>
    </lineage>
</organism>
<dbReference type="InterPro" id="IPR010179">
    <property type="entry name" value="CRISPR-assoc_prot_Cse3"/>
</dbReference>